<dbReference type="GO" id="GO:0005763">
    <property type="term" value="C:mitochondrial small ribosomal subunit"/>
    <property type="evidence" value="ECO:0007669"/>
    <property type="project" value="TreeGrafter"/>
</dbReference>
<name>A0AAN8XS83_HALRR</name>
<evidence type="ECO:0000256" key="5">
    <source>
        <dbReference type="ARBA" id="ARBA00023128"/>
    </source>
</evidence>
<dbReference type="PRINTS" id="PR01716">
    <property type="entry name" value="DEATHASSOCP3"/>
</dbReference>
<dbReference type="Proteomes" id="UP001381693">
    <property type="component" value="Unassembled WGS sequence"/>
</dbReference>
<dbReference type="GO" id="GO:0006915">
    <property type="term" value="P:apoptotic process"/>
    <property type="evidence" value="ECO:0007669"/>
    <property type="project" value="InterPro"/>
</dbReference>
<dbReference type="InterPro" id="IPR019368">
    <property type="entry name" value="Ribosomal_mS29"/>
</dbReference>
<keyword evidence="6" id="KW-0687">Ribonucleoprotein</keyword>
<evidence type="ECO:0000256" key="4">
    <source>
        <dbReference type="ARBA" id="ARBA00022980"/>
    </source>
</evidence>
<dbReference type="AlphaFoldDB" id="A0AAN8XS83"/>
<evidence type="ECO:0000313" key="8">
    <source>
        <dbReference type="EMBL" id="KAK7084809.1"/>
    </source>
</evidence>
<organism evidence="8 9">
    <name type="scientific">Halocaridina rubra</name>
    <name type="common">Hawaiian red shrimp</name>
    <dbReference type="NCBI Taxonomy" id="373956"/>
    <lineage>
        <taxon>Eukaryota</taxon>
        <taxon>Metazoa</taxon>
        <taxon>Ecdysozoa</taxon>
        <taxon>Arthropoda</taxon>
        <taxon>Crustacea</taxon>
        <taxon>Multicrustacea</taxon>
        <taxon>Malacostraca</taxon>
        <taxon>Eumalacostraca</taxon>
        <taxon>Eucarida</taxon>
        <taxon>Decapoda</taxon>
        <taxon>Pleocyemata</taxon>
        <taxon>Caridea</taxon>
        <taxon>Atyoidea</taxon>
        <taxon>Atyidae</taxon>
        <taxon>Halocaridina</taxon>
    </lineage>
</organism>
<evidence type="ECO:0000256" key="6">
    <source>
        <dbReference type="ARBA" id="ARBA00023274"/>
    </source>
</evidence>
<evidence type="ECO:0000313" key="9">
    <source>
        <dbReference type="Proteomes" id="UP001381693"/>
    </source>
</evidence>
<sequence>PKIRRKVKEVIPSTTNPGNFDHPSASAMWLQQFRSQNSDLLKDLQLTTGETYTWSRREATEAGSSIMDLVEHGINRSRYSTDAVAALTKELKRNALEGRCKLAFVVDGMNSFFTPGTLYKVDGVYVGPEKFTFYQAFMHFLQNDWKNGVIVGTVDLKANEGNRRESYLPRYLLHKKGWETLDPFVPIPVKDYNEREMSSVLDYYTERNWIQTVDGTSEEARQELTAYSNHNPRSLMEICRSL</sequence>
<evidence type="ECO:0000256" key="1">
    <source>
        <dbReference type="ARBA" id="ARBA00004173"/>
    </source>
</evidence>
<accession>A0AAN8XS83</accession>
<dbReference type="InterPro" id="IPR008092">
    <property type="entry name" value="Ribosomal_mS29_met"/>
</dbReference>
<gene>
    <name evidence="8" type="primary">DAP3</name>
    <name evidence="8" type="ORF">SK128_006604</name>
</gene>
<feature type="non-terminal residue" evidence="8">
    <location>
        <position position="1"/>
    </location>
</feature>
<proteinExistence type="inferred from homology"/>
<dbReference type="PANTHER" id="PTHR12810">
    <property type="entry name" value="MITOCHONDRIAL 28S RIBOSOMAL PROTEIN S29"/>
    <property type="match status" value="1"/>
</dbReference>
<dbReference type="PANTHER" id="PTHR12810:SF0">
    <property type="entry name" value="SMALL RIBOSOMAL SUBUNIT PROTEIN MS29"/>
    <property type="match status" value="1"/>
</dbReference>
<reference evidence="8 9" key="1">
    <citation type="submission" date="2023-11" db="EMBL/GenBank/DDBJ databases">
        <title>Halocaridina rubra genome assembly.</title>
        <authorList>
            <person name="Smith C."/>
        </authorList>
    </citation>
    <scope>NUCLEOTIDE SEQUENCE [LARGE SCALE GENOMIC DNA]</scope>
    <source>
        <strain evidence="8">EP-1</strain>
        <tissue evidence="8">Whole</tissue>
    </source>
</reference>
<evidence type="ECO:0000256" key="7">
    <source>
        <dbReference type="ARBA" id="ARBA00035140"/>
    </source>
</evidence>
<keyword evidence="3" id="KW-0809">Transit peptide</keyword>
<keyword evidence="5" id="KW-0496">Mitochondrion</keyword>
<dbReference type="EMBL" id="JAXCGZ010001974">
    <property type="protein sequence ID" value="KAK7084809.1"/>
    <property type="molecule type" value="Genomic_DNA"/>
</dbReference>
<evidence type="ECO:0000256" key="2">
    <source>
        <dbReference type="ARBA" id="ARBA00009863"/>
    </source>
</evidence>
<dbReference type="Pfam" id="PF10236">
    <property type="entry name" value="DAP3"/>
    <property type="match status" value="1"/>
</dbReference>
<comment type="subcellular location">
    <subcellularLocation>
        <location evidence="1">Mitochondrion</location>
    </subcellularLocation>
</comment>
<evidence type="ECO:0000256" key="3">
    <source>
        <dbReference type="ARBA" id="ARBA00022946"/>
    </source>
</evidence>
<keyword evidence="4 8" id="KW-0689">Ribosomal protein</keyword>
<comment type="caution">
    <text evidence="8">The sequence shown here is derived from an EMBL/GenBank/DDBJ whole genome shotgun (WGS) entry which is preliminary data.</text>
</comment>
<comment type="similarity">
    <text evidence="2">Belongs to the mitochondrion-specific ribosomal protein mS29 family.</text>
</comment>
<dbReference type="GO" id="GO:0003735">
    <property type="term" value="F:structural constituent of ribosome"/>
    <property type="evidence" value="ECO:0007669"/>
    <property type="project" value="TreeGrafter"/>
</dbReference>
<keyword evidence="9" id="KW-1185">Reference proteome</keyword>
<protein>
    <recommendedName>
        <fullName evidence="7">Small ribosomal subunit protein mS29</fullName>
    </recommendedName>
</protein>